<comment type="caution">
    <text evidence="1">The sequence shown here is derived from an EMBL/GenBank/DDBJ whole genome shotgun (WGS) entry which is preliminary data.</text>
</comment>
<proteinExistence type="predicted"/>
<evidence type="ECO:0000313" key="1">
    <source>
        <dbReference type="EMBL" id="PCC81787.1"/>
    </source>
</evidence>
<gene>
    <name evidence="1" type="ORF">COM45_12205</name>
</gene>
<name>A0A2A4AGX9_9CORY</name>
<evidence type="ECO:0008006" key="3">
    <source>
        <dbReference type="Google" id="ProtNLM"/>
    </source>
</evidence>
<sequence>MYKQTPDTWFQEFAGQDISGKDFSGYDLTGINLEASICRGCSFRGAMLAWAILHNAYMKPVIASSEQLAHCEGFEAGASEFHSR</sequence>
<dbReference type="EMBL" id="NWBP01000037">
    <property type="protein sequence ID" value="PCC81787.1"/>
    <property type="molecule type" value="Genomic_DNA"/>
</dbReference>
<dbReference type="Gene3D" id="2.160.20.80">
    <property type="entry name" value="E3 ubiquitin-protein ligase SopA"/>
    <property type="match status" value="1"/>
</dbReference>
<dbReference type="SUPFAM" id="SSF141571">
    <property type="entry name" value="Pentapeptide repeat-like"/>
    <property type="match status" value="1"/>
</dbReference>
<dbReference type="Proteomes" id="UP000218690">
    <property type="component" value="Unassembled WGS sequence"/>
</dbReference>
<evidence type="ECO:0000313" key="2">
    <source>
        <dbReference type="Proteomes" id="UP000218690"/>
    </source>
</evidence>
<protein>
    <recommendedName>
        <fullName evidence="3">Pentapeptide repeat-containing protein</fullName>
    </recommendedName>
</protein>
<reference evidence="1 2" key="1">
    <citation type="submission" date="2017-09" db="EMBL/GenBank/DDBJ databases">
        <title>Draft Genome Sequence of Corynebacterium accolens AH4003.</title>
        <authorList>
            <person name="Chen Y."/>
            <person name="Oosthuysen W.F."/>
            <person name="Kelley S."/>
            <person name="Horswill A."/>
        </authorList>
    </citation>
    <scope>NUCLEOTIDE SEQUENCE [LARGE SCALE GENOMIC DNA]</scope>
    <source>
        <strain evidence="1 2">AH4003</strain>
    </source>
</reference>
<accession>A0A2A4AGX9</accession>
<dbReference type="InterPro" id="IPR001646">
    <property type="entry name" value="5peptide_repeat"/>
</dbReference>
<organism evidence="1 2">
    <name type="scientific">Corynebacterium accolens</name>
    <dbReference type="NCBI Taxonomy" id="38284"/>
    <lineage>
        <taxon>Bacteria</taxon>
        <taxon>Bacillati</taxon>
        <taxon>Actinomycetota</taxon>
        <taxon>Actinomycetes</taxon>
        <taxon>Mycobacteriales</taxon>
        <taxon>Corynebacteriaceae</taxon>
        <taxon>Corynebacterium</taxon>
    </lineage>
</organism>
<dbReference type="Pfam" id="PF00805">
    <property type="entry name" value="Pentapeptide"/>
    <property type="match status" value="1"/>
</dbReference>
<dbReference type="AlphaFoldDB" id="A0A2A4AGX9"/>